<accession>A0ABW9XUJ6</accession>
<feature type="domain" description="Copper amine oxidase-like N-terminal" evidence="1">
    <location>
        <begin position="422"/>
        <end position="514"/>
    </location>
</feature>
<evidence type="ECO:0000259" key="1">
    <source>
        <dbReference type="Pfam" id="PF07833"/>
    </source>
</evidence>
<dbReference type="EMBL" id="JAAAMV010000019">
    <property type="protein sequence ID" value="NBD26211.1"/>
    <property type="molecule type" value="Genomic_DNA"/>
</dbReference>
<dbReference type="SUPFAM" id="SSF55383">
    <property type="entry name" value="Copper amine oxidase, domain N"/>
    <property type="match status" value="1"/>
</dbReference>
<evidence type="ECO:0000313" key="2">
    <source>
        <dbReference type="EMBL" id="NBD26211.1"/>
    </source>
</evidence>
<dbReference type="InterPro" id="IPR012854">
    <property type="entry name" value="Cu_amine_oxidase-like_N"/>
</dbReference>
<evidence type="ECO:0000313" key="3">
    <source>
        <dbReference type="Proteomes" id="UP000665561"/>
    </source>
</evidence>
<dbReference type="InterPro" id="IPR036582">
    <property type="entry name" value="Mao_N_sf"/>
</dbReference>
<name>A0ABW9XUJ6_9BACL</name>
<proteinExistence type="predicted"/>
<reference evidence="2 3" key="1">
    <citation type="submission" date="2020-01" db="EMBL/GenBank/DDBJ databases">
        <title>Paenibacillus soybeanensis sp. nov. isolated from the nodules of soybean (Glycine max(L.) Merr).</title>
        <authorList>
            <person name="Wang H."/>
        </authorList>
    </citation>
    <scope>NUCLEOTIDE SEQUENCE [LARGE SCALE GENOMIC DNA]</scope>
    <source>
        <strain evidence="2 3">T1</strain>
    </source>
</reference>
<dbReference type="Gene3D" id="3.30.457.10">
    <property type="entry name" value="Copper amine oxidase-like, N-terminal domain"/>
    <property type="match status" value="1"/>
</dbReference>
<dbReference type="PROSITE" id="PS51257">
    <property type="entry name" value="PROKAR_LIPOPROTEIN"/>
    <property type="match status" value="1"/>
</dbReference>
<protein>
    <recommendedName>
        <fullName evidence="1">Copper amine oxidase-like N-terminal domain-containing protein</fullName>
    </recommendedName>
</protein>
<keyword evidence="3" id="KW-1185">Reference proteome</keyword>
<organism evidence="2 3">
    <name type="scientific">Paenibacillus glycinis</name>
    <dbReference type="NCBI Taxonomy" id="2697035"/>
    <lineage>
        <taxon>Bacteria</taxon>
        <taxon>Bacillati</taxon>
        <taxon>Bacillota</taxon>
        <taxon>Bacilli</taxon>
        <taxon>Bacillales</taxon>
        <taxon>Paenibacillaceae</taxon>
        <taxon>Paenibacillus</taxon>
    </lineage>
</organism>
<dbReference type="Proteomes" id="UP000665561">
    <property type="component" value="Unassembled WGS sequence"/>
</dbReference>
<sequence length="527" mass="56219">MKSWKRRKKAIGLLLISMVVLVAAGCQALNGVDFNAMLKQSMNVTSYESNETVAFKLLMNDGADEMLTGEEGELIKLVSDIKLELTDVKTSETGGMSAKGELSLGAKHIAFEAKMNNELAELDLEGAKKPIVISLTDPETDAAAASAQESLTAASKQIIDAVSGYAIDNLPNPSHLTVLPGQESVHGETVTGMNVHADLTGKELWDWLKSYIDALIGDKEGLKAMLTGLLEALQSQESAIAASPVESMFGSLPEEDDTEAAVNDAADEIIDMLTQLQDELAKTETDEAETLDSVLNDGTFVKGDLFIDGKLDIRKAVIEAAVKITEPAIAAGDEDEDMGMEALMPFSGISVKITSDRWNVNGDVQPAQPSGDKSVLNGQALMDMQGYEVLQQFDKNSDVYDLLRNTAHIGRQSLTLSPEFSRNAPIITPSGITIVPLRYTAEAFGAALTKSGGSLIVKDGATNTTISLKNGSSNAIINGKTVKWGFPTTVVNGVTYVPARDFAQALGASIEWEQYGGVKALTLVREP</sequence>
<gene>
    <name evidence="2" type="ORF">GT019_20235</name>
</gene>
<dbReference type="RefSeq" id="WP_161745012.1">
    <property type="nucleotide sequence ID" value="NZ_JAAAMV010000019.1"/>
</dbReference>
<comment type="caution">
    <text evidence="2">The sequence shown here is derived from an EMBL/GenBank/DDBJ whole genome shotgun (WGS) entry which is preliminary data.</text>
</comment>
<dbReference type="Pfam" id="PF07833">
    <property type="entry name" value="Cu_amine_oxidN1"/>
    <property type="match status" value="1"/>
</dbReference>